<accession>A0ABM3D5E7</accession>
<name>A0ABM3D5E7_SALSA</name>
<sequence>MDMDSIEGLNEVRPAVYRTAMKLRSLQKLCHMHVVTLRELIPALCSLGGARDTGAGLSEQKVRQCINRMFQSVSQEVPGQVSAEAPEQTCRLLYRLFDRGQTGAVCRRSVEAALISLSADTLSAKHKALVRLAERCSGRESGTVSRSGLRVVLQELSQVPAVVQEDHVFGSAETAVRSCFSGVLSACVCEEHVLSWLQCEPCLLLWLPTLYRLSVSENVTHSVRCHTCKAYPITGLRYRCMKCVNLHLCQTCFLTERHTRKHKSSHPVLEHCTQPSWKESLASLAYSARHALLPRRYTHREAERRRGLIRAESRGEAQTSFTTPDPSPQSAAEDTPPDDRAPPTNPPQLLATPPAVRTRKASKALQTEDEQEEAQPQRRDSVLIKDIRDLQRDKRLLERELQVWRVTVQSEQGSLEDRCSEMEANMDTLRQHNLRLQDMISQALSMSGTHADVMPHANVIPHAKYRTERDIACPVESQSSASSSGSREREREEEEREEEEREEKARVEEEECYTAKMQRNEMKTEDQRGDDDEEEEQTETDSVTETHTPTMHGRITSNPQPCDGQVTGPMKDQSVSEEEYSGMCSLVEEERLCELVQRLISELSLHTHTHTDCRQELLEAAEEVGDSVCHLVYAVNTHSVPNAHTSCPILLHNHGPEHVSRRLL</sequence>
<keyword evidence="2 4" id="KW-0863">Zinc-finger</keyword>
<dbReference type="Gene3D" id="3.30.60.90">
    <property type="match status" value="1"/>
</dbReference>
<evidence type="ECO:0000256" key="4">
    <source>
        <dbReference type="PROSITE-ProRule" id="PRU00228"/>
    </source>
</evidence>
<reference evidence="9" key="1">
    <citation type="submission" date="2025-08" db="UniProtKB">
        <authorList>
            <consortium name="RefSeq"/>
        </authorList>
    </citation>
    <scope>IDENTIFICATION</scope>
</reference>
<feature type="compositionally biased region" description="Acidic residues" evidence="6">
    <location>
        <begin position="491"/>
        <end position="501"/>
    </location>
</feature>
<dbReference type="Pfam" id="PF09068">
    <property type="entry name" value="EF-hand_2"/>
    <property type="match status" value="1"/>
</dbReference>
<dbReference type="InterPro" id="IPR015153">
    <property type="entry name" value="EF-hand_dom_typ1"/>
</dbReference>
<dbReference type="PANTHER" id="PTHR12268">
    <property type="entry name" value="E3 UBIQUITIN-PROTEIN LIGASE KCMF1"/>
    <property type="match status" value="1"/>
</dbReference>
<keyword evidence="1" id="KW-0479">Metal-binding</keyword>
<evidence type="ECO:0000256" key="1">
    <source>
        <dbReference type="ARBA" id="ARBA00022723"/>
    </source>
</evidence>
<dbReference type="Gene3D" id="1.10.238.10">
    <property type="entry name" value="EF-hand"/>
    <property type="match status" value="1"/>
</dbReference>
<evidence type="ECO:0000256" key="2">
    <source>
        <dbReference type="ARBA" id="ARBA00022771"/>
    </source>
</evidence>
<feature type="compositionally biased region" description="Basic and acidic residues" evidence="6">
    <location>
        <begin position="518"/>
        <end position="527"/>
    </location>
</feature>
<dbReference type="Proteomes" id="UP001652741">
    <property type="component" value="Chromosome ssa16"/>
</dbReference>
<dbReference type="GeneID" id="106574817"/>
<feature type="domain" description="ZZ-type" evidence="7">
    <location>
        <begin position="220"/>
        <end position="276"/>
    </location>
</feature>
<dbReference type="Pfam" id="PF09069">
    <property type="entry name" value="EF-hand_3"/>
    <property type="match status" value="1"/>
</dbReference>
<protein>
    <submittedName>
        <fullName evidence="9">Dystrotelin</fullName>
    </submittedName>
</protein>
<feature type="region of interest" description="Disordered" evidence="6">
    <location>
        <begin position="303"/>
        <end position="380"/>
    </location>
</feature>
<dbReference type="CDD" id="cd16243">
    <property type="entry name" value="EFh_DYTN"/>
    <property type="match status" value="1"/>
</dbReference>
<proteinExistence type="predicted"/>
<evidence type="ECO:0000256" key="6">
    <source>
        <dbReference type="SAM" id="MobiDB-lite"/>
    </source>
</evidence>
<evidence type="ECO:0000313" key="9">
    <source>
        <dbReference type="RefSeq" id="XP_045554021.1"/>
    </source>
</evidence>
<dbReference type="PROSITE" id="PS50135">
    <property type="entry name" value="ZF_ZZ_2"/>
    <property type="match status" value="1"/>
</dbReference>
<keyword evidence="3" id="KW-0862">Zinc</keyword>
<dbReference type="InterPro" id="IPR000433">
    <property type="entry name" value="Znf_ZZ"/>
</dbReference>
<feature type="compositionally biased region" description="Polar residues" evidence="6">
    <location>
        <begin position="316"/>
        <end position="330"/>
    </location>
</feature>
<dbReference type="RefSeq" id="XP_045554021.1">
    <property type="nucleotide sequence ID" value="XM_045698065.1"/>
</dbReference>
<feature type="compositionally biased region" description="Acidic residues" evidence="6">
    <location>
        <begin position="528"/>
        <end position="539"/>
    </location>
</feature>
<dbReference type="InterPro" id="IPR050774">
    <property type="entry name" value="KCMF1/Dystrophin"/>
</dbReference>
<feature type="region of interest" description="Disordered" evidence="6">
    <location>
        <begin position="471"/>
        <end position="573"/>
    </location>
</feature>
<evidence type="ECO:0000259" key="7">
    <source>
        <dbReference type="PROSITE" id="PS50135"/>
    </source>
</evidence>
<dbReference type="PROSITE" id="PS01357">
    <property type="entry name" value="ZF_ZZ_1"/>
    <property type="match status" value="1"/>
</dbReference>
<evidence type="ECO:0000256" key="3">
    <source>
        <dbReference type="ARBA" id="ARBA00022833"/>
    </source>
</evidence>
<dbReference type="InterPro" id="IPR015154">
    <property type="entry name" value="EF-hand_dom_typ2"/>
</dbReference>
<feature type="compositionally biased region" description="Basic and acidic residues" evidence="6">
    <location>
        <begin position="303"/>
        <end position="315"/>
    </location>
</feature>
<feature type="coiled-coil region" evidence="5">
    <location>
        <begin position="387"/>
        <end position="439"/>
    </location>
</feature>
<dbReference type="InterPro" id="IPR011992">
    <property type="entry name" value="EF-hand-dom_pair"/>
</dbReference>
<dbReference type="SUPFAM" id="SSF57850">
    <property type="entry name" value="RING/U-box"/>
    <property type="match status" value="1"/>
</dbReference>
<evidence type="ECO:0000256" key="5">
    <source>
        <dbReference type="SAM" id="Coils"/>
    </source>
</evidence>
<feature type="compositionally biased region" description="Low complexity" evidence="6">
    <location>
        <begin position="476"/>
        <end position="485"/>
    </location>
</feature>
<organism evidence="8 9">
    <name type="scientific">Salmo salar</name>
    <name type="common">Atlantic salmon</name>
    <dbReference type="NCBI Taxonomy" id="8030"/>
    <lineage>
        <taxon>Eukaryota</taxon>
        <taxon>Metazoa</taxon>
        <taxon>Chordata</taxon>
        <taxon>Craniata</taxon>
        <taxon>Vertebrata</taxon>
        <taxon>Euteleostomi</taxon>
        <taxon>Actinopterygii</taxon>
        <taxon>Neopterygii</taxon>
        <taxon>Teleostei</taxon>
        <taxon>Protacanthopterygii</taxon>
        <taxon>Salmoniformes</taxon>
        <taxon>Salmonidae</taxon>
        <taxon>Salmoninae</taxon>
        <taxon>Salmo</taxon>
    </lineage>
</organism>
<keyword evidence="8" id="KW-1185">Reference proteome</keyword>
<keyword evidence="5" id="KW-0175">Coiled coil</keyword>
<gene>
    <name evidence="9" type="primary">dytn</name>
</gene>
<dbReference type="SUPFAM" id="SSF47473">
    <property type="entry name" value="EF-hand"/>
    <property type="match status" value="2"/>
</dbReference>
<dbReference type="Gene3D" id="6.10.140.70">
    <property type="match status" value="1"/>
</dbReference>
<dbReference type="PANTHER" id="PTHR12268:SF18">
    <property type="entry name" value="DYSTROTELIN"/>
    <property type="match status" value="1"/>
</dbReference>
<evidence type="ECO:0000313" key="8">
    <source>
        <dbReference type="Proteomes" id="UP001652741"/>
    </source>
</evidence>
<dbReference type="Pfam" id="PF00569">
    <property type="entry name" value="ZZ"/>
    <property type="match status" value="1"/>
</dbReference>
<dbReference type="InterPro" id="IPR043145">
    <property type="entry name" value="Znf_ZZ_sf"/>
</dbReference>
<dbReference type="SMART" id="SM00291">
    <property type="entry name" value="ZnF_ZZ"/>
    <property type="match status" value="1"/>
</dbReference>